<dbReference type="Proteomes" id="UP000440578">
    <property type="component" value="Unassembled WGS sequence"/>
</dbReference>
<dbReference type="AlphaFoldDB" id="A0A6A4W258"/>
<feature type="signal peptide" evidence="3">
    <location>
        <begin position="1"/>
        <end position="23"/>
    </location>
</feature>
<dbReference type="GO" id="GO:0016740">
    <property type="term" value="F:transferase activity"/>
    <property type="evidence" value="ECO:0007669"/>
    <property type="project" value="UniProtKB-KW"/>
</dbReference>
<evidence type="ECO:0000313" key="4">
    <source>
        <dbReference type="EMBL" id="KAF0302057.1"/>
    </source>
</evidence>
<keyword evidence="5" id="KW-1185">Reference proteome</keyword>
<organism evidence="4 5">
    <name type="scientific">Amphibalanus amphitrite</name>
    <name type="common">Striped barnacle</name>
    <name type="synonym">Balanus amphitrite</name>
    <dbReference type="NCBI Taxonomy" id="1232801"/>
    <lineage>
        <taxon>Eukaryota</taxon>
        <taxon>Metazoa</taxon>
        <taxon>Ecdysozoa</taxon>
        <taxon>Arthropoda</taxon>
        <taxon>Crustacea</taxon>
        <taxon>Multicrustacea</taxon>
        <taxon>Cirripedia</taxon>
        <taxon>Thoracica</taxon>
        <taxon>Thoracicalcarea</taxon>
        <taxon>Balanomorpha</taxon>
        <taxon>Balanoidea</taxon>
        <taxon>Balanidae</taxon>
        <taxon>Amphibalaninae</taxon>
        <taxon>Amphibalanus</taxon>
    </lineage>
</organism>
<keyword evidence="4" id="KW-0808">Transferase</keyword>
<accession>A0A6A4W258</accession>
<keyword evidence="2" id="KW-0040">ANK repeat</keyword>
<dbReference type="PANTHER" id="PTHR24161:SF85">
    <property type="entry name" value="PALMITOYLTRANSFERASE HIP14"/>
    <property type="match status" value="1"/>
</dbReference>
<dbReference type="EMBL" id="VIIS01001100">
    <property type="protein sequence ID" value="KAF0302057.1"/>
    <property type="molecule type" value="Genomic_DNA"/>
</dbReference>
<gene>
    <name evidence="4" type="primary">ZDHHC13</name>
    <name evidence="4" type="ORF">FJT64_025852</name>
</gene>
<feature type="chain" id="PRO_5025370528" evidence="3">
    <location>
        <begin position="24"/>
        <end position="88"/>
    </location>
</feature>
<keyword evidence="1" id="KW-0677">Repeat</keyword>
<protein>
    <submittedName>
        <fullName evidence="4">Palmitoyltransferase ZDHHC13</fullName>
    </submittedName>
</protein>
<comment type="caution">
    <text evidence="4">The sequence shown here is derived from an EMBL/GenBank/DDBJ whole genome shotgun (WGS) entry which is preliminary data.</text>
</comment>
<evidence type="ECO:0000256" key="1">
    <source>
        <dbReference type="ARBA" id="ARBA00022737"/>
    </source>
</evidence>
<reference evidence="4 5" key="1">
    <citation type="submission" date="2019-07" db="EMBL/GenBank/DDBJ databases">
        <title>Draft genome assembly of a fouling barnacle, Amphibalanus amphitrite (Darwin, 1854): The first reference genome for Thecostraca.</title>
        <authorList>
            <person name="Kim W."/>
        </authorList>
    </citation>
    <scope>NUCLEOTIDE SEQUENCE [LARGE SCALE GENOMIC DNA]</scope>
    <source>
        <strain evidence="4">SNU_AA5</strain>
        <tissue evidence="4">Soma without cirri and trophi</tissue>
    </source>
</reference>
<keyword evidence="3" id="KW-0732">Signal</keyword>
<dbReference type="InterPro" id="IPR002110">
    <property type="entry name" value="Ankyrin_rpt"/>
</dbReference>
<dbReference type="Pfam" id="PF12796">
    <property type="entry name" value="Ank_2"/>
    <property type="match status" value="1"/>
</dbReference>
<evidence type="ECO:0000256" key="2">
    <source>
        <dbReference type="ARBA" id="ARBA00023043"/>
    </source>
</evidence>
<dbReference type="OrthoDB" id="6781668at2759"/>
<name>A0A6A4W258_AMPAM</name>
<dbReference type="Gene3D" id="1.25.40.20">
    <property type="entry name" value="Ankyrin repeat-containing domain"/>
    <property type="match status" value="1"/>
</dbReference>
<evidence type="ECO:0000313" key="5">
    <source>
        <dbReference type="Proteomes" id="UP000440578"/>
    </source>
</evidence>
<sequence>MPGIGRWPSPYLLLLVGLGGQYGVLERCRQLIEEGYDVNQRDSIDVTLLHWAAINNRMALASYYIGLGAEVDARGGDLSSTPLHWAVR</sequence>
<proteinExistence type="predicted"/>
<dbReference type="InterPro" id="IPR036770">
    <property type="entry name" value="Ankyrin_rpt-contain_sf"/>
</dbReference>
<dbReference type="SUPFAM" id="SSF48403">
    <property type="entry name" value="Ankyrin repeat"/>
    <property type="match status" value="1"/>
</dbReference>
<evidence type="ECO:0000256" key="3">
    <source>
        <dbReference type="SAM" id="SignalP"/>
    </source>
</evidence>
<dbReference type="PANTHER" id="PTHR24161">
    <property type="entry name" value="ANK_REP_REGION DOMAIN-CONTAINING PROTEIN-RELATED"/>
    <property type="match status" value="1"/>
</dbReference>